<accession>A0ACC0HC50</accession>
<keyword evidence="2" id="KW-1185">Reference proteome</keyword>
<evidence type="ECO:0000313" key="2">
    <source>
        <dbReference type="Proteomes" id="UP001060215"/>
    </source>
</evidence>
<dbReference type="EMBL" id="CM045762">
    <property type="protein sequence ID" value="KAI8010549.1"/>
    <property type="molecule type" value="Genomic_DNA"/>
</dbReference>
<sequence>MCIDHRLEHDEVHVVDANSECAKIFHGIALSVTVGVICSGTLYIANVGDSRAVLGRLVRATGEVLAIQLSTEHNASIEFVRQELRSLHPDDPHIVVLKHNVWRVKGLDMYPSLRVAYIDEVEEPSKDASKKINQKVYYSELVKVALPKSANSSEAVQTLDQ</sequence>
<evidence type="ECO:0000313" key="1">
    <source>
        <dbReference type="EMBL" id="KAI8010549.1"/>
    </source>
</evidence>
<protein>
    <submittedName>
        <fullName evidence="1">Uncharacterized protein</fullName>
    </submittedName>
</protein>
<comment type="caution">
    <text evidence="1">The sequence shown here is derived from an EMBL/GenBank/DDBJ whole genome shotgun (WGS) entry which is preliminary data.</text>
</comment>
<reference evidence="1 2" key="1">
    <citation type="journal article" date="2022" name="Plant J.">
        <title>Chromosome-level genome of Camellia lanceoleosa provides a valuable resource for understanding genome evolution and self-incompatibility.</title>
        <authorList>
            <person name="Gong W."/>
            <person name="Xiao S."/>
            <person name="Wang L."/>
            <person name="Liao Z."/>
            <person name="Chang Y."/>
            <person name="Mo W."/>
            <person name="Hu G."/>
            <person name="Li W."/>
            <person name="Zhao G."/>
            <person name="Zhu H."/>
            <person name="Hu X."/>
            <person name="Ji K."/>
            <person name="Xiang X."/>
            <person name="Song Q."/>
            <person name="Yuan D."/>
            <person name="Jin S."/>
            <person name="Zhang L."/>
        </authorList>
    </citation>
    <scope>NUCLEOTIDE SEQUENCE [LARGE SCALE GENOMIC DNA]</scope>
    <source>
        <strain evidence="1">SQ_2022a</strain>
    </source>
</reference>
<gene>
    <name evidence="1" type="ORF">LOK49_LG06G00758</name>
</gene>
<proteinExistence type="predicted"/>
<dbReference type="Proteomes" id="UP001060215">
    <property type="component" value="Chromosome 5"/>
</dbReference>
<name>A0ACC0HC50_9ERIC</name>
<organism evidence="1 2">
    <name type="scientific">Camellia lanceoleosa</name>
    <dbReference type="NCBI Taxonomy" id="1840588"/>
    <lineage>
        <taxon>Eukaryota</taxon>
        <taxon>Viridiplantae</taxon>
        <taxon>Streptophyta</taxon>
        <taxon>Embryophyta</taxon>
        <taxon>Tracheophyta</taxon>
        <taxon>Spermatophyta</taxon>
        <taxon>Magnoliopsida</taxon>
        <taxon>eudicotyledons</taxon>
        <taxon>Gunneridae</taxon>
        <taxon>Pentapetalae</taxon>
        <taxon>asterids</taxon>
        <taxon>Ericales</taxon>
        <taxon>Theaceae</taxon>
        <taxon>Camellia</taxon>
    </lineage>
</organism>